<evidence type="ECO:0000313" key="2">
    <source>
        <dbReference type="EMBL" id="MBE1557674.1"/>
    </source>
</evidence>
<reference evidence="2 3" key="1">
    <citation type="submission" date="2020-10" db="EMBL/GenBank/DDBJ databases">
        <title>Sequencing the genomes of 1000 actinobacteria strains.</title>
        <authorList>
            <person name="Klenk H.-P."/>
        </authorList>
    </citation>
    <scope>NUCLEOTIDE SEQUENCE [LARGE SCALE GENOMIC DNA]</scope>
    <source>
        <strain evidence="2 3">DSM 43748</strain>
    </source>
</reference>
<dbReference type="Pfam" id="PF00903">
    <property type="entry name" value="Glyoxalase"/>
    <property type="match status" value="1"/>
</dbReference>
<dbReference type="SUPFAM" id="SSF54593">
    <property type="entry name" value="Glyoxalase/Bleomycin resistance protein/Dihydroxybiphenyl dioxygenase"/>
    <property type="match status" value="1"/>
</dbReference>
<dbReference type="InterPro" id="IPR029068">
    <property type="entry name" value="Glyas_Bleomycin-R_OHBP_Dase"/>
</dbReference>
<evidence type="ECO:0000259" key="1">
    <source>
        <dbReference type="PROSITE" id="PS51819"/>
    </source>
</evidence>
<dbReference type="EMBL" id="JADBEF010000001">
    <property type="protein sequence ID" value="MBE1557674.1"/>
    <property type="molecule type" value="Genomic_DNA"/>
</dbReference>
<evidence type="ECO:0000313" key="3">
    <source>
        <dbReference type="Proteomes" id="UP000661607"/>
    </source>
</evidence>
<proteinExistence type="predicted"/>
<dbReference type="PANTHER" id="PTHR36437">
    <property type="entry name" value="GLYOXALASE/BLEOMYCIN RESISTANCE PROTEIN/DIOXYGENASE"/>
    <property type="match status" value="1"/>
</dbReference>
<comment type="caution">
    <text evidence="2">The sequence shown here is derived from an EMBL/GenBank/DDBJ whole genome shotgun (WGS) entry which is preliminary data.</text>
</comment>
<dbReference type="PROSITE" id="PS51819">
    <property type="entry name" value="VOC"/>
    <property type="match status" value="1"/>
</dbReference>
<dbReference type="Gene3D" id="3.10.180.10">
    <property type="entry name" value="2,3-Dihydroxybiphenyl 1,2-Dioxygenase, domain 1"/>
    <property type="match status" value="1"/>
</dbReference>
<dbReference type="Proteomes" id="UP000661607">
    <property type="component" value="Unassembled WGS sequence"/>
</dbReference>
<dbReference type="InterPro" id="IPR004360">
    <property type="entry name" value="Glyas_Fos-R_dOase_dom"/>
</dbReference>
<dbReference type="RefSeq" id="WP_192773228.1">
    <property type="nucleotide sequence ID" value="NZ_BAAASY010000047.1"/>
</dbReference>
<gene>
    <name evidence="2" type="ORF">H4W81_000453</name>
</gene>
<dbReference type="PANTHER" id="PTHR36437:SF2">
    <property type="entry name" value="GLYOXALASE_BLEOMYCIN RESISTANCE PROTEIN_DIOXYGENASE"/>
    <property type="match status" value="1"/>
</dbReference>
<accession>A0ABR9K6N4</accession>
<protein>
    <submittedName>
        <fullName evidence="2">Catechol 2,3-dioxygenase-like lactoylglutathione lyase family enzyme</fullName>
    </submittedName>
</protein>
<organism evidence="2 3">
    <name type="scientific">Nonomuraea africana</name>
    <dbReference type="NCBI Taxonomy" id="46171"/>
    <lineage>
        <taxon>Bacteria</taxon>
        <taxon>Bacillati</taxon>
        <taxon>Actinomycetota</taxon>
        <taxon>Actinomycetes</taxon>
        <taxon>Streptosporangiales</taxon>
        <taxon>Streptosporangiaceae</taxon>
        <taxon>Nonomuraea</taxon>
    </lineage>
</organism>
<sequence>MDWKLEVVIVPVSDVDRAKAFYTETLGFRLDADFPVRDGYRVIQVTPPGSACSIIFGDGLTPTAPGTYLGPHLIVTDLEATLKDLAARGVTASGPFRDESGVFHHPGDAERVPGFHPERASYGSFASFHDPDGNQWFLQEVTQRAPGR</sequence>
<dbReference type="InterPro" id="IPR037523">
    <property type="entry name" value="VOC_core"/>
</dbReference>
<name>A0ABR9K6N4_9ACTN</name>
<feature type="domain" description="VOC" evidence="1">
    <location>
        <begin position="4"/>
        <end position="141"/>
    </location>
</feature>
<keyword evidence="3" id="KW-1185">Reference proteome</keyword>